<keyword evidence="2" id="KW-1185">Reference proteome</keyword>
<protein>
    <submittedName>
        <fullName evidence="1">Uncharacterized protein</fullName>
    </submittedName>
</protein>
<sequence>MMWSGVYRLQGLLLCISLLVSVVESITVHANGVRYVGAQNYTSRINTFWGIRYAEPPVKELRWREPVPFNTRWRGVRHVRATDPPPACWQSTPAWRPNVQSDLWQDEDCLRLNIQTPMDPEPHRLPVLVMIHGGGYLAGSTQFTTGDSLVHQSNGSVIYVSIQYRLGALGFLGGDELRGDGTQGTWNAGLLDQRLALDWVRDNIQYFGGDPTRITITGSSAGGGSVALQMVMYGGRPPNPPFQAAIPEFPWWTPMYGNDWVQDQYKRFLQAADCDSISCLRKLPIEAIQTATRAASESAYADKKYAFGTFYWGPTIDGRIIEANLQEEFRQGHFTKVPILVDRNFDEGFIFSNTSVATDEDAMSDLAALWHDDTGYYADTVWSLYPESSYNTCHLSKLPVYDLLKKAGAINNTLTNSFIRRSALFGDALVGCPTTYMAQAVAKAGIPAYKLIFNSGYQFHSATDKFVYSNYTNADGSRIAQGAQIPGNATVATLLRQYILSFTMFHEPNGLGPDSHYVPEWPRYTSQKPKALYLANSGVEVVDDFESSVQCHFFRMGRGNNAGLWPEW</sequence>
<reference evidence="1" key="1">
    <citation type="submission" date="2021-11" db="EMBL/GenBank/DDBJ databases">
        <title>Fusarium solani-melongenae Genome sequencing and assembly.</title>
        <authorList>
            <person name="Xie S."/>
            <person name="Huang L."/>
            <person name="Zhang X."/>
        </authorList>
    </citation>
    <scope>NUCLEOTIDE SEQUENCE</scope>
    <source>
        <strain evidence="1">CRI 24-3</strain>
    </source>
</reference>
<gene>
    <name evidence="1" type="ORF">LCI18_010718</name>
</gene>
<name>A0ACD3ZI59_FUSSC</name>
<organism evidence="1 2">
    <name type="scientific">Fusarium solani subsp. cucurbitae</name>
    <name type="common">Neocosmosporum cucurbitae</name>
    <dbReference type="NCBI Taxonomy" id="2747967"/>
    <lineage>
        <taxon>Eukaryota</taxon>
        <taxon>Fungi</taxon>
        <taxon>Dikarya</taxon>
        <taxon>Ascomycota</taxon>
        <taxon>Pezizomycotina</taxon>
        <taxon>Sordariomycetes</taxon>
        <taxon>Hypocreomycetidae</taxon>
        <taxon>Hypocreales</taxon>
        <taxon>Nectriaceae</taxon>
        <taxon>Fusarium</taxon>
        <taxon>Fusarium solani species complex</taxon>
    </lineage>
</organism>
<accession>A0ACD3ZI59</accession>
<evidence type="ECO:0000313" key="2">
    <source>
        <dbReference type="Proteomes" id="UP000830768"/>
    </source>
</evidence>
<dbReference type="Proteomes" id="UP000830768">
    <property type="component" value="Chromosome 9"/>
</dbReference>
<evidence type="ECO:0000313" key="1">
    <source>
        <dbReference type="EMBL" id="UPK99783.1"/>
    </source>
</evidence>
<proteinExistence type="predicted"/>
<dbReference type="EMBL" id="CP090037">
    <property type="protein sequence ID" value="UPK99783.1"/>
    <property type="molecule type" value="Genomic_DNA"/>
</dbReference>